<organism evidence="1">
    <name type="scientific">uncultured Aureispira sp</name>
    <dbReference type="NCBI Taxonomy" id="1331704"/>
    <lineage>
        <taxon>Bacteria</taxon>
        <taxon>Pseudomonadati</taxon>
        <taxon>Bacteroidota</taxon>
        <taxon>Saprospiria</taxon>
        <taxon>Saprospirales</taxon>
        <taxon>Saprospiraceae</taxon>
        <taxon>Aureispira</taxon>
        <taxon>environmental samples</taxon>
    </lineage>
</organism>
<dbReference type="AlphaFoldDB" id="A0A6S6TKF6"/>
<dbReference type="EMBL" id="CACVAQ010000268">
    <property type="protein sequence ID" value="CAA6818687.1"/>
    <property type="molecule type" value="Genomic_DNA"/>
</dbReference>
<name>A0A6S6TKF6_9BACT</name>
<accession>A0A6S6TKF6</accession>
<feature type="non-terminal residue" evidence="1">
    <location>
        <position position="1"/>
    </location>
</feature>
<sequence>PHNIKSITMKFYLLCLFFLGIALVDNSSTIYAQEAKKEEPTEQLSKQEQEYLAAQEYYATVRRVSKMSREEKNTITECPLHHNKKEMPLSDNYRANASDYTTSYEHPFAYQLNYRRYCRVCTKVMSKDSGLKMPVLPKGSYERCPAHNATLKGNPDYDNTMYEKRPSARTPHARQYSFKYYCTPCTKIVKAESK</sequence>
<gene>
    <name evidence="1" type="ORF">HELGO_WM43864</name>
</gene>
<proteinExistence type="predicted"/>
<reference evidence="1" key="1">
    <citation type="submission" date="2020-01" db="EMBL/GenBank/DDBJ databases">
        <authorList>
            <person name="Meier V. D."/>
            <person name="Meier V D."/>
        </authorList>
    </citation>
    <scope>NUCLEOTIDE SEQUENCE</scope>
    <source>
        <strain evidence="1">HLG_WM_MAG_10</strain>
    </source>
</reference>
<protein>
    <submittedName>
        <fullName evidence="1">Uncharacterized protein</fullName>
    </submittedName>
</protein>
<evidence type="ECO:0000313" key="1">
    <source>
        <dbReference type="EMBL" id="CAA6818687.1"/>
    </source>
</evidence>